<gene>
    <name evidence="1" type="ORF">H7685_01760</name>
</gene>
<sequence>MELNSNQIENNPKIQLLIKLNKEGKFNGLMQQINNQYIDVSKKFLNTFALSFIDESFLNNLKN</sequence>
<name>A0A7S7FZ71_9MOLU</name>
<dbReference type="AlphaFoldDB" id="A0A7S7FZ71"/>
<evidence type="ECO:0000313" key="1">
    <source>
        <dbReference type="EMBL" id="QOX89251.1"/>
    </source>
</evidence>
<reference evidence="1" key="1">
    <citation type="submission" date="2020-08" db="EMBL/GenBank/DDBJ databases">
        <title>Phytoplasma sp. strain PR08 associated with Phyllody Disease of Parthenium hysterophorus.</title>
        <authorList>
            <person name="Kirdat K."/>
            <person name="Tiwarekar B."/>
            <person name="Yadav A."/>
        </authorList>
    </citation>
    <scope>NUCLEOTIDE SEQUENCE [LARGE SCALE GENOMIC DNA]</scope>
    <source>
        <strain evidence="1">PR08</strain>
    </source>
</reference>
<accession>A0A7S7FZ71</accession>
<proteinExistence type="predicted"/>
<protein>
    <submittedName>
        <fullName evidence="1">Uncharacterized protein</fullName>
    </submittedName>
</protein>
<dbReference type="EMBL" id="CP060385">
    <property type="protein sequence ID" value="QOX89251.1"/>
    <property type="molecule type" value="Genomic_DNA"/>
</dbReference>
<organism evidence="1">
    <name type="scientific">Candidatus Phytoplasma australasiaticum subsp. australasiaticum</name>
    <dbReference type="NCBI Taxonomy" id="2832407"/>
    <lineage>
        <taxon>Bacteria</taxon>
        <taxon>Bacillati</taxon>
        <taxon>Mycoplasmatota</taxon>
        <taxon>Mollicutes</taxon>
        <taxon>Acholeplasmatales</taxon>
        <taxon>Acholeplasmataceae</taxon>
        <taxon>Candidatus Phytoplasma</taxon>
        <taxon>16SrII (Peanut WB group)</taxon>
        <taxon>Candidatus Phytoplasma australasiaticum</taxon>
    </lineage>
</organism>